<comment type="caution">
    <text evidence="3">The sequence shown here is derived from an EMBL/GenBank/DDBJ whole genome shotgun (WGS) entry which is preliminary data.</text>
</comment>
<dbReference type="EMBL" id="LJCO01000038">
    <property type="protein sequence ID" value="KPV44245.1"/>
    <property type="molecule type" value="Genomic_DNA"/>
</dbReference>
<evidence type="ECO:0000313" key="3">
    <source>
        <dbReference type="EMBL" id="KPV44245.1"/>
    </source>
</evidence>
<dbReference type="Pfam" id="PF03445">
    <property type="entry name" value="DUF294"/>
    <property type="match status" value="1"/>
</dbReference>
<feature type="domain" description="Protein-PII uridylyltransferase N-terminal" evidence="1">
    <location>
        <begin position="29"/>
        <end position="157"/>
    </location>
</feature>
<gene>
    <name evidence="3" type="ORF">AN477_08065</name>
</gene>
<proteinExistence type="predicted"/>
<evidence type="ECO:0000259" key="1">
    <source>
        <dbReference type="Pfam" id="PF03445"/>
    </source>
</evidence>
<organism evidence="3 4">
    <name type="scientific">Alicyclobacillus ferrooxydans</name>
    <dbReference type="NCBI Taxonomy" id="471514"/>
    <lineage>
        <taxon>Bacteria</taxon>
        <taxon>Bacillati</taxon>
        <taxon>Bacillota</taxon>
        <taxon>Bacilli</taxon>
        <taxon>Bacillales</taxon>
        <taxon>Alicyclobacillaceae</taxon>
        <taxon>Alicyclobacillus</taxon>
    </lineage>
</organism>
<evidence type="ECO:0000313" key="4">
    <source>
        <dbReference type="Proteomes" id="UP000050482"/>
    </source>
</evidence>
<dbReference type="GO" id="GO:0008773">
    <property type="term" value="F:[protein-PII] uridylyltransferase activity"/>
    <property type="evidence" value="ECO:0007669"/>
    <property type="project" value="InterPro"/>
</dbReference>
<dbReference type="RefSeq" id="WP_054968660.1">
    <property type="nucleotide sequence ID" value="NZ_LJCO01000038.1"/>
</dbReference>
<feature type="domain" description="DUF294" evidence="2">
    <location>
        <begin position="238"/>
        <end position="353"/>
    </location>
</feature>
<evidence type="ECO:0000259" key="2">
    <source>
        <dbReference type="Pfam" id="PF10335"/>
    </source>
</evidence>
<dbReference type="AlphaFoldDB" id="A0A0N8PPG3"/>
<dbReference type="Proteomes" id="UP000050482">
    <property type="component" value="Unassembled WGS sequence"/>
</dbReference>
<dbReference type="STRING" id="471514.AN477_08065"/>
<dbReference type="PATRIC" id="fig|471514.4.peg.1912"/>
<keyword evidence="4" id="KW-1185">Reference proteome</keyword>
<protein>
    <submittedName>
        <fullName evidence="3">Uncharacterized protein</fullName>
    </submittedName>
</protein>
<accession>A0A0N8PPG3</accession>
<dbReference type="InterPro" id="IPR018821">
    <property type="entry name" value="DUF294_put_nucleoTrafse_sb-bd"/>
</dbReference>
<dbReference type="Pfam" id="PF10335">
    <property type="entry name" value="DUF294_C"/>
    <property type="match status" value="1"/>
</dbReference>
<sequence>MTSIVFPDLSWDWAAGQPPLSTVLKWQEDLRQITRHWFRAGASTTEWLTAYHQLRMSLLADVWTHTIPRDHLGQLEYIVLGSSARGEDVFDSDLDHALLFHGAVAMEEIRPYLYEFIQTMALLGFPPCQGFVMGTNERWAGELPTWQDRIDSYFQFPDWENVRYLFMLLDSKPLFALSPSPTPQFESTAVQRWETLRRSVLQRIQSSPYLCWEMAHLGIHNTVSQPKRTNSLFKPKTGAVQTNRVNVKSGLLSPVIHSIRLLSVAHGVAEIATERRLAALTEQQALDRDMTKKLEACISFCWRIRIREHVVHPYKDSLPNEVSQIRITEQELAELMEHAETAKKLERMVERRFRKLR</sequence>
<name>A0A0N8PPG3_9BACL</name>
<dbReference type="InterPro" id="IPR005105">
    <property type="entry name" value="GlnD_Uridyltrans_N"/>
</dbReference>
<reference evidence="3 4" key="1">
    <citation type="submission" date="2015-09" db="EMBL/GenBank/DDBJ databases">
        <title>Draft genome sequence of Alicyclobacillus ferrooxydans DSM 22381.</title>
        <authorList>
            <person name="Hemp J."/>
        </authorList>
    </citation>
    <scope>NUCLEOTIDE SEQUENCE [LARGE SCALE GENOMIC DNA]</scope>
    <source>
        <strain evidence="3 4">TC-34</strain>
    </source>
</reference>